<dbReference type="Gene3D" id="3.30.70.920">
    <property type="match status" value="1"/>
</dbReference>
<dbReference type="AlphaFoldDB" id="A0A5B9D521"/>
<gene>
    <name evidence="5" type="ORF">DSAG12_00025</name>
</gene>
<evidence type="ECO:0000256" key="3">
    <source>
        <dbReference type="ARBA" id="ARBA00023163"/>
    </source>
</evidence>
<evidence type="ECO:0000259" key="4">
    <source>
        <dbReference type="PROSITE" id="PS50956"/>
    </source>
</evidence>
<sequence length="183" mass="20904">MKYNEILEIDDTDKKIIELLEKNPEMTHSAISEKVNKSQPAVGARIIKLKRKFLLSEVIGAEFNKLDIKLARIDLSVKNVEALWTKFRKCPYIVNCFKITGKFNMLIEIIAPNVTTIEKFIDSCLRKDKAIVDIHVNYIIDSLRKYVVPLSFEIEKYQDSGCGYFCGDGPLNTKDLEVLLNGS</sequence>
<keyword evidence="2" id="KW-0238">DNA-binding</keyword>
<keyword evidence="1" id="KW-0805">Transcription regulation</keyword>
<dbReference type="OrthoDB" id="33200at2157"/>
<evidence type="ECO:0000256" key="1">
    <source>
        <dbReference type="ARBA" id="ARBA00023015"/>
    </source>
</evidence>
<dbReference type="InterPro" id="IPR036390">
    <property type="entry name" value="WH_DNA-bd_sf"/>
</dbReference>
<reference evidence="5 6" key="1">
    <citation type="journal article" date="2020" name="Nature">
        <title>Isolation of an archaeon at the prokaryote-eukaryote interface.</title>
        <authorList>
            <person name="Imachi H."/>
            <person name="Nobu M.K."/>
            <person name="Nakahara N."/>
            <person name="Morono Y."/>
            <person name="Ogawara M."/>
            <person name="Takaki Y."/>
            <person name="Takano Y."/>
            <person name="Uematsu K."/>
            <person name="Ikuta T."/>
            <person name="Ito M."/>
            <person name="Matsui Y."/>
            <person name="Miyazaki M."/>
            <person name="Murata K."/>
            <person name="Saito Y."/>
            <person name="Sakai S."/>
            <person name="Song C."/>
            <person name="Tasumi E."/>
            <person name="Yamanaka Y."/>
            <person name="Yamaguchi T."/>
            <person name="Kamagata Y."/>
            <person name="Tamaki H."/>
            <person name="Takai K."/>
        </authorList>
    </citation>
    <scope>NUCLEOTIDE SEQUENCE [LARGE SCALE GENOMIC DNA]</scope>
    <source>
        <strain evidence="5 6">MK-D1</strain>
    </source>
</reference>
<evidence type="ECO:0000256" key="2">
    <source>
        <dbReference type="ARBA" id="ARBA00023125"/>
    </source>
</evidence>
<dbReference type="InterPro" id="IPR000485">
    <property type="entry name" value="AsnC-type_HTH_dom"/>
</dbReference>
<dbReference type="SUPFAM" id="SSF46785">
    <property type="entry name" value="Winged helix' DNA-binding domain"/>
    <property type="match status" value="1"/>
</dbReference>
<dbReference type="Pfam" id="PF01037">
    <property type="entry name" value="AsnC_trans_reg"/>
    <property type="match status" value="1"/>
</dbReference>
<evidence type="ECO:0000313" key="5">
    <source>
        <dbReference type="EMBL" id="QEE14214.1"/>
    </source>
</evidence>
<evidence type="ECO:0000313" key="6">
    <source>
        <dbReference type="Proteomes" id="UP000321408"/>
    </source>
</evidence>
<protein>
    <submittedName>
        <fullName evidence="5">Lrp/AsnC family transcriptional regulator</fullName>
    </submittedName>
</protein>
<dbReference type="GO" id="GO:0043565">
    <property type="term" value="F:sequence-specific DNA binding"/>
    <property type="evidence" value="ECO:0007669"/>
    <property type="project" value="InterPro"/>
</dbReference>
<dbReference type="RefSeq" id="WP_147661178.1">
    <property type="nucleotide sequence ID" value="NZ_CP042905.2"/>
</dbReference>
<dbReference type="Gene3D" id="1.10.10.10">
    <property type="entry name" value="Winged helix-like DNA-binding domain superfamily/Winged helix DNA-binding domain"/>
    <property type="match status" value="1"/>
</dbReference>
<feature type="domain" description="HTH asnC-type" evidence="4">
    <location>
        <begin position="9"/>
        <end position="51"/>
    </location>
</feature>
<accession>A0A5B9D521</accession>
<dbReference type="PANTHER" id="PTHR30154:SF34">
    <property type="entry name" value="TRANSCRIPTIONAL REGULATOR AZLB"/>
    <property type="match status" value="1"/>
</dbReference>
<name>A0A5B9D521_9ARCH</name>
<dbReference type="InterPro" id="IPR019887">
    <property type="entry name" value="Tscrpt_reg_AsnC/Lrp_C"/>
</dbReference>
<dbReference type="GeneID" id="41328033"/>
<keyword evidence="6" id="KW-1185">Reference proteome</keyword>
<dbReference type="EMBL" id="CP042905">
    <property type="protein sequence ID" value="QEE14214.1"/>
    <property type="molecule type" value="Genomic_DNA"/>
</dbReference>
<dbReference type="GO" id="GO:0043200">
    <property type="term" value="P:response to amino acid"/>
    <property type="evidence" value="ECO:0007669"/>
    <property type="project" value="TreeGrafter"/>
</dbReference>
<dbReference type="KEGG" id="psyt:DSAG12_00025"/>
<keyword evidence="3" id="KW-0804">Transcription</keyword>
<dbReference type="InterPro" id="IPR036388">
    <property type="entry name" value="WH-like_DNA-bd_sf"/>
</dbReference>
<dbReference type="GO" id="GO:0005829">
    <property type="term" value="C:cytosol"/>
    <property type="evidence" value="ECO:0007669"/>
    <property type="project" value="TreeGrafter"/>
</dbReference>
<dbReference type="InterPro" id="IPR019888">
    <property type="entry name" value="Tscrpt_reg_AsnC-like"/>
</dbReference>
<organism evidence="5 6">
    <name type="scientific">Promethearchaeum syntrophicum</name>
    <dbReference type="NCBI Taxonomy" id="2594042"/>
    <lineage>
        <taxon>Archaea</taxon>
        <taxon>Promethearchaeati</taxon>
        <taxon>Promethearchaeota</taxon>
        <taxon>Promethearchaeia</taxon>
        <taxon>Promethearchaeales</taxon>
        <taxon>Promethearchaeaceae</taxon>
        <taxon>Promethearchaeum</taxon>
    </lineage>
</organism>
<dbReference type="SUPFAM" id="SSF54909">
    <property type="entry name" value="Dimeric alpha+beta barrel"/>
    <property type="match status" value="1"/>
</dbReference>
<proteinExistence type="predicted"/>
<dbReference type="Proteomes" id="UP000321408">
    <property type="component" value="Chromosome"/>
</dbReference>
<dbReference type="SMART" id="SM00344">
    <property type="entry name" value="HTH_ASNC"/>
    <property type="match status" value="1"/>
</dbReference>
<dbReference type="Pfam" id="PF13404">
    <property type="entry name" value="HTH_AsnC-type"/>
    <property type="match status" value="1"/>
</dbReference>
<dbReference type="InterPro" id="IPR011008">
    <property type="entry name" value="Dimeric_a/b-barrel"/>
</dbReference>
<reference evidence="5 6" key="2">
    <citation type="journal article" date="2024" name="Int. J. Syst. Evol. Microbiol.">
        <title>Promethearchaeum syntrophicum gen. nov., sp. nov., an anaerobic, obligately syntrophic archaeon, the first isolate of the lineage 'Asgard' archaea, and proposal of the new archaeal phylum Promethearchaeota phyl. nov. and kingdom Promethearchaeati regn. nov.</title>
        <authorList>
            <person name="Imachi H."/>
            <person name="Nobu M.K."/>
            <person name="Kato S."/>
            <person name="Takaki Y."/>
            <person name="Miyazaki M."/>
            <person name="Miyata M."/>
            <person name="Ogawara M."/>
            <person name="Saito Y."/>
            <person name="Sakai S."/>
            <person name="Tahara Y.O."/>
            <person name="Takano Y."/>
            <person name="Tasumi E."/>
            <person name="Uematsu K."/>
            <person name="Yoshimura T."/>
            <person name="Itoh T."/>
            <person name="Ohkuma M."/>
            <person name="Takai K."/>
        </authorList>
    </citation>
    <scope>NUCLEOTIDE SEQUENCE [LARGE SCALE GENOMIC DNA]</scope>
    <source>
        <strain evidence="5 6">MK-D1</strain>
    </source>
</reference>
<dbReference type="PROSITE" id="PS50956">
    <property type="entry name" value="HTH_ASNC_2"/>
    <property type="match status" value="1"/>
</dbReference>
<dbReference type="PANTHER" id="PTHR30154">
    <property type="entry name" value="LEUCINE-RESPONSIVE REGULATORY PROTEIN"/>
    <property type="match status" value="1"/>
</dbReference>